<keyword evidence="1" id="KW-0808">Transferase</keyword>
<dbReference type="RefSeq" id="WP_243377050.1">
    <property type="nucleotide sequence ID" value="NZ_JAKZJU020000001.1"/>
</dbReference>
<dbReference type="EMBL" id="JAKZJU020000001">
    <property type="protein sequence ID" value="MDL2060188.1"/>
    <property type="molecule type" value="Genomic_DNA"/>
</dbReference>
<keyword evidence="2" id="KW-0012">Acyltransferase</keyword>
<dbReference type="InterPro" id="IPR051016">
    <property type="entry name" value="Diverse_Substrate_AcTransf"/>
</dbReference>
<name>A0ABT7IP81_9BURK</name>
<dbReference type="Pfam" id="PF00583">
    <property type="entry name" value="Acetyltransf_1"/>
    <property type="match status" value="1"/>
</dbReference>
<gene>
    <name evidence="4" type="ORF">MUN46_009600</name>
</gene>
<sequence>MAVTFRQAQRKDVGVILQMIRALAAYERLQDQVTATEAVLEEWLFDKKKARVLFAMVEGREAGFAVYFYNFSTFLGRAGIYLEDLFVLPEFRGRGIGGAILKRLAGIALEEGCGRLEWTCLDWNEPSIRFYLSRGARPMSDWTNYRVEGEALRKLAQE</sequence>
<evidence type="ECO:0000256" key="1">
    <source>
        <dbReference type="ARBA" id="ARBA00022679"/>
    </source>
</evidence>
<keyword evidence="5" id="KW-1185">Reference proteome</keyword>
<accession>A0ABT7IP81</accession>
<dbReference type="InterPro" id="IPR000182">
    <property type="entry name" value="GNAT_dom"/>
</dbReference>
<reference evidence="4" key="1">
    <citation type="submission" date="2023-03" db="EMBL/GenBank/DDBJ databases">
        <title>Mesosutterella sp. nov. isolated from porcine feces.</title>
        <authorList>
            <person name="Yu S."/>
        </authorList>
    </citation>
    <scope>NUCLEOTIDE SEQUENCE</scope>
    <source>
        <strain evidence="4">AGMB02718</strain>
    </source>
</reference>
<dbReference type="PANTHER" id="PTHR10545">
    <property type="entry name" value="DIAMINE N-ACETYLTRANSFERASE"/>
    <property type="match status" value="1"/>
</dbReference>
<comment type="caution">
    <text evidence="4">The sequence shown here is derived from an EMBL/GenBank/DDBJ whole genome shotgun (WGS) entry which is preliminary data.</text>
</comment>
<evidence type="ECO:0000313" key="4">
    <source>
        <dbReference type="EMBL" id="MDL2060188.1"/>
    </source>
</evidence>
<dbReference type="Proteomes" id="UP001165481">
    <property type="component" value="Unassembled WGS sequence"/>
</dbReference>
<dbReference type="CDD" id="cd04301">
    <property type="entry name" value="NAT_SF"/>
    <property type="match status" value="1"/>
</dbReference>
<protein>
    <submittedName>
        <fullName evidence="4">GNAT family N-acetyltransferase</fullName>
    </submittedName>
</protein>
<feature type="domain" description="N-acetyltransferase" evidence="3">
    <location>
        <begin position="3"/>
        <end position="157"/>
    </location>
</feature>
<dbReference type="PANTHER" id="PTHR10545:SF29">
    <property type="entry name" value="GH14572P-RELATED"/>
    <property type="match status" value="1"/>
</dbReference>
<proteinExistence type="predicted"/>
<evidence type="ECO:0000259" key="3">
    <source>
        <dbReference type="PROSITE" id="PS51186"/>
    </source>
</evidence>
<organism evidence="4 5">
    <name type="scientific">Mesosutterella faecium</name>
    <dbReference type="NCBI Taxonomy" id="2925194"/>
    <lineage>
        <taxon>Bacteria</taxon>
        <taxon>Pseudomonadati</taxon>
        <taxon>Pseudomonadota</taxon>
        <taxon>Betaproteobacteria</taxon>
        <taxon>Burkholderiales</taxon>
        <taxon>Sutterellaceae</taxon>
        <taxon>Mesosutterella</taxon>
    </lineage>
</organism>
<dbReference type="SUPFAM" id="SSF55729">
    <property type="entry name" value="Acyl-CoA N-acyltransferases (Nat)"/>
    <property type="match status" value="1"/>
</dbReference>
<dbReference type="InterPro" id="IPR016181">
    <property type="entry name" value="Acyl_CoA_acyltransferase"/>
</dbReference>
<dbReference type="PROSITE" id="PS51186">
    <property type="entry name" value="GNAT"/>
    <property type="match status" value="1"/>
</dbReference>
<dbReference type="Gene3D" id="3.40.630.30">
    <property type="match status" value="1"/>
</dbReference>
<evidence type="ECO:0000256" key="2">
    <source>
        <dbReference type="ARBA" id="ARBA00023315"/>
    </source>
</evidence>
<evidence type="ECO:0000313" key="5">
    <source>
        <dbReference type="Proteomes" id="UP001165481"/>
    </source>
</evidence>